<evidence type="ECO:0000256" key="11">
    <source>
        <dbReference type="SAM" id="Phobius"/>
    </source>
</evidence>
<feature type="transmembrane region" description="Helical" evidence="11">
    <location>
        <begin position="28"/>
        <end position="52"/>
    </location>
</feature>
<keyword evidence="13" id="KW-1185">Reference proteome</keyword>
<dbReference type="EMBL" id="JBHSIY010000006">
    <property type="protein sequence ID" value="MFC4866920.1"/>
    <property type="molecule type" value="Genomic_DNA"/>
</dbReference>
<comment type="subcellular location">
    <subcellularLocation>
        <location evidence="1">Membrane</location>
        <topology evidence="1">Multi-pass membrane protein</topology>
    </subcellularLocation>
</comment>
<feature type="region of interest" description="Disordered" evidence="10">
    <location>
        <begin position="252"/>
        <end position="296"/>
    </location>
</feature>
<accession>A0ABV9SL82</accession>
<evidence type="ECO:0000256" key="9">
    <source>
        <dbReference type="ARBA" id="ARBA00023136"/>
    </source>
</evidence>
<keyword evidence="9 11" id="KW-0472">Membrane</keyword>
<evidence type="ECO:0000313" key="12">
    <source>
        <dbReference type="EMBL" id="MFC4866920.1"/>
    </source>
</evidence>
<feature type="compositionally biased region" description="Pro residues" evidence="10">
    <location>
        <begin position="252"/>
        <end position="279"/>
    </location>
</feature>
<dbReference type="PANTHER" id="PTHR37468:SF1">
    <property type="entry name" value="SULFATE TRANSPORTER CYSZ"/>
    <property type="match status" value="1"/>
</dbReference>
<dbReference type="InterPro" id="IPR059112">
    <property type="entry name" value="CysZ/EI24"/>
</dbReference>
<reference evidence="13" key="1">
    <citation type="journal article" date="2019" name="Int. J. Syst. Evol. Microbiol.">
        <title>The Global Catalogue of Microorganisms (GCM) 10K type strain sequencing project: providing services to taxonomists for standard genome sequencing and annotation.</title>
        <authorList>
            <consortium name="The Broad Institute Genomics Platform"/>
            <consortium name="The Broad Institute Genome Sequencing Center for Infectious Disease"/>
            <person name="Wu L."/>
            <person name="Ma J."/>
        </authorList>
    </citation>
    <scope>NUCLEOTIDE SEQUENCE [LARGE SCALE GENOMIC DNA]</scope>
    <source>
        <strain evidence="13">CGMCC 4.7304</strain>
    </source>
</reference>
<organism evidence="12 13">
    <name type="scientific">Streptomonospora arabica</name>
    <dbReference type="NCBI Taxonomy" id="412417"/>
    <lineage>
        <taxon>Bacteria</taxon>
        <taxon>Bacillati</taxon>
        <taxon>Actinomycetota</taxon>
        <taxon>Actinomycetes</taxon>
        <taxon>Streptosporangiales</taxon>
        <taxon>Nocardiopsidaceae</taxon>
        <taxon>Streptomonospora</taxon>
    </lineage>
</organism>
<dbReference type="RefSeq" id="WP_344143472.1">
    <property type="nucleotide sequence ID" value="NZ_BAAAQI010000007.1"/>
</dbReference>
<keyword evidence="7 11" id="KW-1133">Transmembrane helix</keyword>
<keyword evidence="6 11" id="KW-0812">Transmembrane</keyword>
<keyword evidence="8" id="KW-0764">Sulfate transport</keyword>
<evidence type="ECO:0000256" key="6">
    <source>
        <dbReference type="ARBA" id="ARBA00022692"/>
    </source>
</evidence>
<evidence type="ECO:0000256" key="4">
    <source>
        <dbReference type="ARBA" id="ARBA00022519"/>
    </source>
</evidence>
<evidence type="ECO:0000256" key="1">
    <source>
        <dbReference type="ARBA" id="ARBA00004141"/>
    </source>
</evidence>
<evidence type="ECO:0000256" key="8">
    <source>
        <dbReference type="ARBA" id="ARBA00023032"/>
    </source>
</evidence>
<feature type="transmembrane region" description="Helical" evidence="11">
    <location>
        <begin position="78"/>
        <end position="105"/>
    </location>
</feature>
<keyword evidence="2" id="KW-0813">Transport</keyword>
<evidence type="ECO:0000313" key="13">
    <source>
        <dbReference type="Proteomes" id="UP001595858"/>
    </source>
</evidence>
<evidence type="ECO:0000256" key="3">
    <source>
        <dbReference type="ARBA" id="ARBA00022475"/>
    </source>
</evidence>
<keyword evidence="5" id="KW-0028">Amino-acid biosynthesis</keyword>
<name>A0ABV9SL82_9ACTN</name>
<evidence type="ECO:0000256" key="2">
    <source>
        <dbReference type="ARBA" id="ARBA00022448"/>
    </source>
</evidence>
<feature type="compositionally biased region" description="Pro residues" evidence="10">
    <location>
        <begin position="287"/>
        <end position="296"/>
    </location>
</feature>
<comment type="caution">
    <text evidence="12">The sequence shown here is derived from an EMBL/GenBank/DDBJ whole genome shotgun (WGS) entry which is preliminary data.</text>
</comment>
<protein>
    <submittedName>
        <fullName evidence="12">EI24 domain-containing protein</fullName>
    </submittedName>
</protein>
<feature type="transmembrane region" description="Helical" evidence="11">
    <location>
        <begin position="142"/>
        <end position="161"/>
    </location>
</feature>
<keyword evidence="3" id="KW-1003">Cell membrane</keyword>
<evidence type="ECO:0000256" key="7">
    <source>
        <dbReference type="ARBA" id="ARBA00022989"/>
    </source>
</evidence>
<evidence type="ECO:0000256" key="5">
    <source>
        <dbReference type="ARBA" id="ARBA00022605"/>
    </source>
</evidence>
<dbReference type="Proteomes" id="UP001595858">
    <property type="component" value="Unassembled WGS sequence"/>
</dbReference>
<feature type="transmembrane region" description="Helical" evidence="11">
    <location>
        <begin position="167"/>
        <end position="190"/>
    </location>
</feature>
<feature type="transmembrane region" description="Helical" evidence="11">
    <location>
        <begin position="211"/>
        <end position="236"/>
    </location>
</feature>
<dbReference type="PANTHER" id="PTHR37468">
    <property type="entry name" value="SULFATE TRANSPORTER CYSZ"/>
    <property type="match status" value="1"/>
</dbReference>
<dbReference type="InterPro" id="IPR050480">
    <property type="entry name" value="CysZ-like"/>
</dbReference>
<proteinExistence type="predicted"/>
<keyword evidence="4" id="KW-0997">Cell inner membrane</keyword>
<sequence length="296" mass="30818">MSTPLRDFLSGVGVLFKGAALVIRNPRLFMLGMIPPLATSLLFVAALAALLLNIDDLTAWLTPFADGWSSGMQTTLRVAAGVMLVAGAVLIMVVAFTGLTLALGFPLYDKIAEMVDDDLGDAPADSDEPVVRSVIRAVRQSLGLISVSALVAIPLFASGFIPVVGQTVVPVVAAFFGGWMLTIELLGAAFDRRGMRRIKDRRGAMKQRRMLVFGFGIPSYLLLAIPFLAVVVFPAATAGGTILARRLLPSAPPQAPAAPGQLPPDAAPPAFRGPPPPGAGPVAGPHQGPPPPPPAR</sequence>
<dbReference type="Pfam" id="PF07264">
    <property type="entry name" value="EI24"/>
    <property type="match status" value="1"/>
</dbReference>
<evidence type="ECO:0000256" key="10">
    <source>
        <dbReference type="SAM" id="MobiDB-lite"/>
    </source>
</evidence>
<gene>
    <name evidence="12" type="ORF">ACFPCZ_09785</name>
</gene>